<evidence type="ECO:0000259" key="2">
    <source>
        <dbReference type="PROSITE" id="PS50177"/>
    </source>
</evidence>
<dbReference type="InterPro" id="IPR045875">
    <property type="entry name" value="NTF2"/>
</dbReference>
<evidence type="ECO:0000313" key="3">
    <source>
        <dbReference type="EMBL" id="KAG2464800.1"/>
    </source>
</evidence>
<feature type="region of interest" description="Disordered" evidence="1">
    <location>
        <begin position="191"/>
        <end position="213"/>
    </location>
</feature>
<dbReference type="AlphaFoldDB" id="A0A8X7XCA9"/>
<dbReference type="PANTHER" id="PTHR12612">
    <property type="entry name" value="NUCLEAR TRANSPORT FACTOR 2"/>
    <property type="match status" value="1"/>
</dbReference>
<dbReference type="InterPro" id="IPR002075">
    <property type="entry name" value="NTF2_dom"/>
</dbReference>
<comment type="caution">
    <text evidence="3">The sequence shown here is derived from an EMBL/GenBank/DDBJ whole genome shotgun (WGS) entry which is preliminary data.</text>
</comment>
<feature type="non-terminal residue" evidence="3">
    <location>
        <position position="1"/>
    </location>
</feature>
<dbReference type="SUPFAM" id="SSF54427">
    <property type="entry name" value="NTF2-like"/>
    <property type="match status" value="1"/>
</dbReference>
<dbReference type="EMBL" id="JAATIS010002524">
    <property type="protein sequence ID" value="KAG2464800.1"/>
    <property type="molecule type" value="Genomic_DNA"/>
</dbReference>
<dbReference type="InterPro" id="IPR032710">
    <property type="entry name" value="NTF2-like_dom_sf"/>
</dbReference>
<organism evidence="3 4">
    <name type="scientific">Polypterus senegalus</name>
    <name type="common">Senegal bichir</name>
    <dbReference type="NCBI Taxonomy" id="55291"/>
    <lineage>
        <taxon>Eukaryota</taxon>
        <taxon>Metazoa</taxon>
        <taxon>Chordata</taxon>
        <taxon>Craniata</taxon>
        <taxon>Vertebrata</taxon>
        <taxon>Euteleostomi</taxon>
        <taxon>Actinopterygii</taxon>
        <taxon>Polypteriformes</taxon>
        <taxon>Polypteridae</taxon>
        <taxon>Polypterus</taxon>
    </lineage>
</organism>
<dbReference type="Gene3D" id="3.10.450.50">
    <property type="match status" value="1"/>
</dbReference>
<evidence type="ECO:0000256" key="1">
    <source>
        <dbReference type="SAM" id="MobiDB-lite"/>
    </source>
</evidence>
<feature type="compositionally biased region" description="Basic and acidic residues" evidence="1">
    <location>
        <begin position="191"/>
        <end position="203"/>
    </location>
</feature>
<dbReference type="InterPro" id="IPR018222">
    <property type="entry name" value="Nuclear_transport_factor_2_euk"/>
</dbReference>
<feature type="non-terminal residue" evidence="3">
    <location>
        <position position="213"/>
    </location>
</feature>
<gene>
    <name evidence="3" type="primary">Nutf2</name>
    <name evidence="3" type="ORF">GTO96_0009903</name>
</gene>
<protein>
    <submittedName>
        <fullName evidence="3">NTF2 factor</fullName>
    </submittedName>
</protein>
<dbReference type="GO" id="GO:0006913">
    <property type="term" value="P:nucleocytoplasmic transport"/>
    <property type="evidence" value="ECO:0007669"/>
    <property type="project" value="InterPro"/>
</dbReference>
<dbReference type="Proteomes" id="UP000886611">
    <property type="component" value="Unassembled WGS sequence"/>
</dbReference>
<dbReference type="PROSITE" id="PS50177">
    <property type="entry name" value="NTF2_DOMAIN"/>
    <property type="match status" value="1"/>
</dbReference>
<dbReference type="Pfam" id="PF02136">
    <property type="entry name" value="NTF2"/>
    <property type="match status" value="1"/>
</dbReference>
<sequence>MDVSWGWSYNKLVTVGDSHITPGSSRLDGHLQGVGLDPWFANQDPELFRCVQLPFEKVQHSITAEDHQPTPDSCVISMVVGQVKVDNDPVMGFHQLFHLKNVNSKWICTNDMFRLSLHNFGSSFIAHPPDSGSPSSGWWVLFITPPVVLQVLDYSFPAALPCVLEELPIRAQDLQLQHPLVAPEDLHRAAPHSNSHEALRESEAPLQSRGIAI</sequence>
<accession>A0A8X7XCA9</accession>
<feature type="domain" description="NTF2" evidence="2">
    <location>
        <begin position="52"/>
        <end position="115"/>
    </location>
</feature>
<evidence type="ECO:0000313" key="4">
    <source>
        <dbReference type="Proteomes" id="UP000886611"/>
    </source>
</evidence>
<keyword evidence="4" id="KW-1185">Reference proteome</keyword>
<reference evidence="3 4" key="1">
    <citation type="journal article" date="2021" name="Cell">
        <title>Tracing the genetic footprints of vertebrate landing in non-teleost ray-finned fishes.</title>
        <authorList>
            <person name="Bi X."/>
            <person name="Wang K."/>
            <person name="Yang L."/>
            <person name="Pan H."/>
            <person name="Jiang H."/>
            <person name="Wei Q."/>
            <person name="Fang M."/>
            <person name="Yu H."/>
            <person name="Zhu C."/>
            <person name="Cai Y."/>
            <person name="He Y."/>
            <person name="Gan X."/>
            <person name="Zeng H."/>
            <person name="Yu D."/>
            <person name="Zhu Y."/>
            <person name="Jiang H."/>
            <person name="Qiu Q."/>
            <person name="Yang H."/>
            <person name="Zhang Y.E."/>
            <person name="Wang W."/>
            <person name="Zhu M."/>
            <person name="He S."/>
            <person name="Zhang G."/>
        </authorList>
    </citation>
    <scope>NUCLEOTIDE SEQUENCE [LARGE SCALE GENOMIC DNA]</scope>
    <source>
        <strain evidence="3">Bchr_013</strain>
    </source>
</reference>
<dbReference type="CDD" id="cd00780">
    <property type="entry name" value="NTF2"/>
    <property type="match status" value="1"/>
</dbReference>
<name>A0A8X7XCA9_POLSE</name>
<proteinExistence type="predicted"/>